<reference evidence="2" key="1">
    <citation type="journal article" date="2018" name="Genome Biol.">
        <title>SKESA: strategic k-mer extension for scrupulous assemblies.</title>
        <authorList>
            <person name="Souvorov A."/>
            <person name="Agarwala R."/>
            <person name="Lipman D.J."/>
        </authorList>
    </citation>
    <scope>NUCLEOTIDE SEQUENCE</scope>
    <source>
        <strain evidence="2">MA.GW_S01690-06</strain>
    </source>
</reference>
<reference evidence="2" key="2">
    <citation type="submission" date="2020-02" db="EMBL/GenBank/DDBJ databases">
        <authorList>
            <consortium name="NCBI Pathogen Detection Project"/>
        </authorList>
    </citation>
    <scope>NUCLEOTIDE SEQUENCE</scope>
    <source>
        <strain evidence="2">MA.GW_S01690-06</strain>
    </source>
</reference>
<proteinExistence type="predicted"/>
<organism evidence="2">
    <name type="scientific">Salmonella enterica</name>
    <name type="common">Salmonella choleraesuis</name>
    <dbReference type="NCBI Taxonomy" id="28901"/>
    <lineage>
        <taxon>Bacteria</taxon>
        <taxon>Pseudomonadati</taxon>
        <taxon>Pseudomonadota</taxon>
        <taxon>Gammaproteobacteria</taxon>
        <taxon>Enterobacterales</taxon>
        <taxon>Enterobacteriaceae</taxon>
        <taxon>Salmonella</taxon>
    </lineage>
</organism>
<protein>
    <submittedName>
        <fullName evidence="2">Uncharacterized protein</fullName>
    </submittedName>
</protein>
<dbReference type="EMBL" id="DAAVLB010000007">
    <property type="protein sequence ID" value="HAF5132682.1"/>
    <property type="molecule type" value="Genomic_DNA"/>
</dbReference>
<keyword evidence="1" id="KW-1133">Transmembrane helix</keyword>
<evidence type="ECO:0000313" key="2">
    <source>
        <dbReference type="EMBL" id="HAF5132682.1"/>
    </source>
</evidence>
<comment type="caution">
    <text evidence="2">The sequence shown here is derived from an EMBL/GenBank/DDBJ whole genome shotgun (WGS) entry which is preliminary data.</text>
</comment>
<evidence type="ECO:0000256" key="1">
    <source>
        <dbReference type="SAM" id="Phobius"/>
    </source>
</evidence>
<name>A0A748K773_SALER</name>
<sequence>MCKLTGWAGLGWAGLGWAGLGWAGLGWAGLGKIHPVHKKHYFFLCV</sequence>
<keyword evidence="1" id="KW-0472">Membrane</keyword>
<dbReference type="AlphaFoldDB" id="A0A748K773"/>
<keyword evidence="1" id="KW-0812">Transmembrane</keyword>
<gene>
    <name evidence="2" type="ORF">G8A44_002645</name>
</gene>
<accession>A0A748K773</accession>
<feature type="transmembrane region" description="Helical" evidence="1">
    <location>
        <begin position="6"/>
        <end position="30"/>
    </location>
</feature>